<evidence type="ECO:0000313" key="2">
    <source>
        <dbReference type="Proteomes" id="UP000727962"/>
    </source>
</evidence>
<gene>
    <name evidence="1" type="ORF">HYR64_01115</name>
</gene>
<dbReference type="InterPro" id="IPR043750">
    <property type="entry name" value="DUF5695"/>
</dbReference>
<accession>A0A931LU18</accession>
<reference evidence="1" key="1">
    <citation type="submission" date="2020-07" db="EMBL/GenBank/DDBJ databases">
        <title>Huge and variable diversity of episymbiotic CPR bacteria and DPANN archaea in groundwater ecosystems.</title>
        <authorList>
            <person name="He C.Y."/>
            <person name="Keren R."/>
            <person name="Whittaker M."/>
            <person name="Farag I.F."/>
            <person name="Doudna J."/>
            <person name="Cate J.H.D."/>
            <person name="Banfield J.F."/>
        </authorList>
    </citation>
    <scope>NUCLEOTIDE SEQUENCE</scope>
    <source>
        <strain evidence="1">NC_groundwater_17_Pr7_B-0.1um_64_12</strain>
    </source>
</reference>
<dbReference type="Pfam" id="PF18951">
    <property type="entry name" value="DUF5695"/>
    <property type="match status" value="2"/>
</dbReference>
<protein>
    <submittedName>
        <fullName evidence="1">Uncharacterized protein</fullName>
    </submittedName>
</protein>
<organism evidence="1 2">
    <name type="scientific">Fimbriimonas ginsengisoli</name>
    <dbReference type="NCBI Taxonomy" id="1005039"/>
    <lineage>
        <taxon>Bacteria</taxon>
        <taxon>Bacillati</taxon>
        <taxon>Armatimonadota</taxon>
        <taxon>Fimbriimonadia</taxon>
        <taxon>Fimbriimonadales</taxon>
        <taxon>Fimbriimonadaceae</taxon>
        <taxon>Fimbriimonas</taxon>
    </lineage>
</organism>
<dbReference type="Proteomes" id="UP000727962">
    <property type="component" value="Unassembled WGS sequence"/>
</dbReference>
<comment type="caution">
    <text evidence="1">The sequence shown here is derived from an EMBL/GenBank/DDBJ whole genome shotgun (WGS) entry which is preliminary data.</text>
</comment>
<name>A0A931LU18_FIMGI</name>
<proteinExistence type="predicted"/>
<evidence type="ECO:0000313" key="1">
    <source>
        <dbReference type="EMBL" id="MBI1755692.1"/>
    </source>
</evidence>
<sequence>MTVKDVGYAGDPAMDDFGLDRPELNGSLVSMQFGNGGRIQQIWAVDPAHPGEGDEFPFVLPPLAFGEEFAEDYFPGTIMIGARIQPGEPWILSRNTTATQQEEDVDAGAITFRYEFSLLPEVVATGRFYELPGSMPQICWDLELTNDGHTDLEIGELAFPFALDNFYEGFAKTDHGAKELWDRRLYVHPFIGGAASYLFAQRLNAEPPGLIITPGDDTNWEFFTHAPASLTSPYRWEGIPIVYIHSQATIERERWSPWFNGHTTGLFAPGETRRYQTRFLPADRDRVQSVSLGLQLSGRPTVRLFPAAVIPAEIGIGLEVSGATPTRFTTDVPCNLDTDADPEGGFCFAHPEKPGPVRVSFEDTQGRTSHAHLLFIEPIEDLIRQRAKWIVENQVCTDKGTFEGAIVPIELQSGGKFTDFRQYATPHAVLGSLADALFLAEKNAIYPDKAQIAVLERYIDGFLRRRLQNPADGSVGSFFLSEGSVASGVATPAVYALAANLYHAMGRVAKSGAKTGWNQARYLGEGLRTFEALMARGFQRGRRWAGLPGITSLCQLPRDLRDLGDEPSAQRMSALLRQRFVEVARRRVPFAPESAWSADGFEEAFVAAIELGHEDSLERMLDAACAARSLAPSWWWYGSDKRFADDAEGPHPAVEDKGELCLGPTSSGNAIPFFMLMERDYANLPDTYLRNAFGGLMGVWALVRSDGAAAMAYCPDSASGHFGMSWFSGEVGLGLWNYLRAIGSYVLPSRQGGVATLGCRFEMERAKGEEIYVIRPWDGVRRKVVARQLGVEAHAEGVQIEELRFDALKRHAAITLVNPAGFKREGRVRLRGLWGDEFMVAGSAAKAIDGEIALKMPLKAGESARMEIRGAS</sequence>
<dbReference type="AlphaFoldDB" id="A0A931LU18"/>
<dbReference type="EMBL" id="JACOSL010000006">
    <property type="protein sequence ID" value="MBI1755692.1"/>
    <property type="molecule type" value="Genomic_DNA"/>
</dbReference>